<dbReference type="SUPFAM" id="SSF57424">
    <property type="entry name" value="LDL receptor-like module"/>
    <property type="match status" value="4"/>
</dbReference>
<reference evidence="23" key="1">
    <citation type="thesis" date="2020" institute="ProQuest LLC" country="789 East Eisenhower Parkway, Ann Arbor, MI, USA">
        <title>Comparative Genomics and Chromosome Evolution.</title>
        <authorList>
            <person name="Mudd A.B."/>
        </authorList>
    </citation>
    <scope>NUCLEOTIDE SEQUENCE</scope>
    <source>
        <strain evidence="23">Female2</strain>
        <tissue evidence="23">Blood</tissue>
    </source>
</reference>
<dbReference type="EC" id="3.4.21.109" evidence="16"/>
<dbReference type="FunFam" id="2.60.120.290:FF:000036">
    <property type="entry name" value="Suppressor of tumorigenicity 14 protein homolog"/>
    <property type="match status" value="1"/>
</dbReference>
<dbReference type="InterPro" id="IPR043504">
    <property type="entry name" value="Peptidase_S1_PA_chymotrypsin"/>
</dbReference>
<feature type="domain" description="CUB" evidence="20">
    <location>
        <begin position="328"/>
        <end position="435"/>
    </location>
</feature>
<dbReference type="Gene3D" id="2.60.120.290">
    <property type="entry name" value="Spermadhesin, CUB domain"/>
    <property type="match status" value="2"/>
</dbReference>
<dbReference type="Gene3D" id="2.40.10.10">
    <property type="entry name" value="Trypsin-like serine proteases"/>
    <property type="match status" value="2"/>
</dbReference>
<dbReference type="PROSITE" id="PS00134">
    <property type="entry name" value="TRYPSIN_HIS"/>
    <property type="match status" value="1"/>
</dbReference>
<dbReference type="InterPro" id="IPR001254">
    <property type="entry name" value="Trypsin_dom"/>
</dbReference>
<dbReference type="FunFam" id="4.10.400.10:FF:000117">
    <property type="entry name" value="Suppressor of tumorigenicity 14 protein homolog"/>
    <property type="match status" value="1"/>
</dbReference>
<dbReference type="GO" id="GO:0016020">
    <property type="term" value="C:membrane"/>
    <property type="evidence" value="ECO:0007669"/>
    <property type="project" value="UniProtKB-SubCell"/>
</dbReference>
<dbReference type="GO" id="GO:0004252">
    <property type="term" value="F:serine-type endopeptidase activity"/>
    <property type="evidence" value="ECO:0007669"/>
    <property type="project" value="InterPro"/>
</dbReference>
<organism evidence="23 24">
    <name type="scientific">Hymenochirus boettgeri</name>
    <name type="common">Congo dwarf clawed frog</name>
    <dbReference type="NCBI Taxonomy" id="247094"/>
    <lineage>
        <taxon>Eukaryota</taxon>
        <taxon>Metazoa</taxon>
        <taxon>Chordata</taxon>
        <taxon>Craniata</taxon>
        <taxon>Vertebrata</taxon>
        <taxon>Euteleostomi</taxon>
        <taxon>Amphibia</taxon>
        <taxon>Batrachia</taxon>
        <taxon>Anura</taxon>
        <taxon>Pipoidea</taxon>
        <taxon>Pipidae</taxon>
        <taxon>Pipinae</taxon>
        <taxon>Hymenochirus</taxon>
    </lineage>
</organism>
<evidence type="ECO:0000256" key="9">
    <source>
        <dbReference type="ARBA" id="ARBA00022989"/>
    </source>
</evidence>
<dbReference type="FunFam" id="2.40.10.10:FF:000003">
    <property type="entry name" value="Transmembrane serine protease 3"/>
    <property type="match status" value="1"/>
</dbReference>
<evidence type="ECO:0000256" key="7">
    <source>
        <dbReference type="ARBA" id="ARBA00022825"/>
    </source>
</evidence>
<keyword evidence="12" id="KW-0675">Receptor</keyword>
<evidence type="ECO:0000256" key="5">
    <source>
        <dbReference type="ARBA" id="ARBA00022737"/>
    </source>
</evidence>
<dbReference type="PROSITE" id="PS50240">
    <property type="entry name" value="TRYPSIN_DOM"/>
    <property type="match status" value="1"/>
</dbReference>
<dbReference type="PRINTS" id="PR00261">
    <property type="entry name" value="LDLRECEPTOR"/>
</dbReference>
<dbReference type="EMBL" id="JAACNH010000008">
    <property type="protein sequence ID" value="KAG8434723.1"/>
    <property type="molecule type" value="Genomic_DNA"/>
</dbReference>
<gene>
    <name evidence="23" type="ORF">GDO86_012901</name>
</gene>
<dbReference type="SMART" id="SM00042">
    <property type="entry name" value="CUB"/>
    <property type="match status" value="2"/>
</dbReference>
<dbReference type="InterPro" id="IPR035914">
    <property type="entry name" value="Sperma_CUB_dom_sf"/>
</dbReference>
<feature type="active site" description="Charge relay system" evidence="17">
    <location>
        <position position="795"/>
    </location>
</feature>
<proteinExistence type="inferred from homology"/>
<feature type="disulfide bond" evidence="18">
    <location>
        <begin position="496"/>
        <end position="511"/>
    </location>
</feature>
<dbReference type="CDD" id="cd00041">
    <property type="entry name" value="CUB"/>
    <property type="match status" value="2"/>
</dbReference>
<dbReference type="GO" id="GO:0012505">
    <property type="term" value="C:endomembrane system"/>
    <property type="evidence" value="ECO:0007669"/>
    <property type="project" value="UniProtKB-SubCell"/>
</dbReference>
<sequence length="845" mass="94145">MKDSDSAMKYNNRPQSMNGFDEEVEFLPATNSKKVEKRGPKKKFVLLGVVIGAALLSLTVGLLVWHFAYRNARVQRVYTGFLRIANTEFRDAYENSTTAEFNELSERVTNTLKNVYLADKDIAPYIQQCSVHAFSEGIDNSVMGYYWSEFSVPAYREVAMDKAISELKLPSVNPRQRSSAVVSLVAYPADPQIARNFRDKSCAFFLHSQTGSVTKFSSPGFPDSAYPPNVRCQWTLRADAGHMIHLNFKTFRMEKCKVNGGDYVTLYDSLSPLEPRILNRLCGSYPPSYNLTFFSSENVMLVTLVTDYVGKFPGFHAEFKQLPKITLCGGNIKDSNGNITSPYFPAHYPPNRDCIWQIEVPNNKHVKLRFNLFYVADPGAPANQCTKDYVEVKAKKYCGEQKSFVVSSDSNKISVRFVSDQSYTDTGFTAEYLSFEPQNPCPNQFSCMTGRCISLDKKCDGWNDCDDFSDELACTCTDQQFRCASSNHCKPKYFVCDGVNDCGDNSDELQCKCPENMFKCGNGKCIPNAKKCDQTDDCGDGYDEAKCDKVAVTACTQYTYKCKNNQCISKKNPECDGEQDCSDGSDEDTSKCSCGKRPYTKKSRIVGGINADIGEFPWQVSLHTKNDKHTCGASLVSSKFLISAAHCFQDDRSIRYSDPALWTAYLGLHDQAQIKGSNVMERKIKNIRAHTGFNDNTYDNDIAVLELESPVSFTDFIQPICIPDTSYDFPVGKSLWVTGWGALTEGGTGAQILQKAEIRVINQTECNKLLDDQLSLRMLCAGFISGGIDACQGDSGGPLSSVESNSKIYLAGIVSWGEGCARRNKPGVYTRVTAMRDWIKEKTGL</sequence>
<keyword evidence="7 16" id="KW-0720">Serine protease</keyword>
<feature type="active site" description="Charge relay system" evidence="17">
    <location>
        <position position="701"/>
    </location>
</feature>
<dbReference type="PANTHER" id="PTHR24252:SF17">
    <property type="entry name" value="SUPPRESSOR OF TUMORIGENICITY 14 PROTEIN HOMOLOG-RELATED"/>
    <property type="match status" value="1"/>
</dbReference>
<dbReference type="InterPro" id="IPR036364">
    <property type="entry name" value="SEA_dom_sf"/>
</dbReference>
<comment type="catalytic activity">
    <reaction evidence="14">
        <text>Preferential cleavage at 371-Gly-Ser-Arg-|-Trp-374 of glycoprotein gp43 in Xenopus laevis coelemic egg envelope to yield gp41.</text>
        <dbReference type="EC" id="3.4.21.120"/>
    </reaction>
</comment>
<dbReference type="SUPFAM" id="SSF49854">
    <property type="entry name" value="Spermadhesin, CUB domain"/>
    <property type="match status" value="2"/>
</dbReference>
<keyword evidence="5" id="KW-0677">Repeat</keyword>
<feature type="disulfide bond" evidence="18">
    <location>
        <begin position="513"/>
        <end position="525"/>
    </location>
</feature>
<dbReference type="InterPro" id="IPR018114">
    <property type="entry name" value="TRYPSIN_HIS"/>
</dbReference>
<comment type="caution">
    <text evidence="18">Lacks conserved residue(s) required for the propagation of feature annotation.</text>
</comment>
<evidence type="ECO:0000259" key="21">
    <source>
        <dbReference type="PROSITE" id="PS50024"/>
    </source>
</evidence>
<evidence type="ECO:0000256" key="15">
    <source>
        <dbReference type="ARBA" id="ARBA00055017"/>
    </source>
</evidence>
<dbReference type="Pfam" id="PF00057">
    <property type="entry name" value="Ldl_recept_a"/>
    <property type="match status" value="4"/>
</dbReference>
<dbReference type="InterPro" id="IPR009003">
    <property type="entry name" value="Peptidase_S1_PA"/>
</dbReference>
<evidence type="ECO:0000256" key="10">
    <source>
        <dbReference type="ARBA" id="ARBA00023136"/>
    </source>
</evidence>
<protein>
    <recommendedName>
        <fullName evidence="16">Suppressor of tumorigenicity 14 protein homolog</fullName>
        <ecNumber evidence="16">3.4.21.109</ecNumber>
    </recommendedName>
    <alternativeName>
        <fullName evidence="16">Serine protease 14</fullName>
    </alternativeName>
</protein>
<dbReference type="GO" id="GO:0009566">
    <property type="term" value="P:fertilization"/>
    <property type="evidence" value="ECO:0007669"/>
    <property type="project" value="UniProtKB-ARBA"/>
</dbReference>
<dbReference type="InterPro" id="IPR000859">
    <property type="entry name" value="CUB_dom"/>
</dbReference>
<name>A0A8T2ISL4_9PIPI</name>
<dbReference type="InterPro" id="IPR000082">
    <property type="entry name" value="SEA_dom"/>
</dbReference>
<dbReference type="SUPFAM" id="SSF50494">
    <property type="entry name" value="Trypsin-like serine proteases"/>
    <property type="match status" value="1"/>
</dbReference>
<dbReference type="CDD" id="cd00112">
    <property type="entry name" value="LDLa"/>
    <property type="match status" value="4"/>
</dbReference>
<dbReference type="Pfam" id="PF00431">
    <property type="entry name" value="CUB"/>
    <property type="match status" value="2"/>
</dbReference>
<dbReference type="FunFam" id="2.60.120.290:FF:000005">
    <property type="entry name" value="Procollagen C-endopeptidase enhancer 1"/>
    <property type="match status" value="1"/>
</dbReference>
<evidence type="ECO:0000256" key="3">
    <source>
        <dbReference type="ARBA" id="ARBA00022670"/>
    </source>
</evidence>
<evidence type="ECO:0000313" key="24">
    <source>
        <dbReference type="Proteomes" id="UP000812440"/>
    </source>
</evidence>
<dbReference type="PROSITE" id="PS50024">
    <property type="entry name" value="SEA"/>
    <property type="match status" value="1"/>
</dbReference>
<comment type="catalytic activity">
    <reaction evidence="16">
        <text>Cleaves various synthetic substrates with Arg or Lys at the P1 position and prefers small side-chain amino acids, such as Ala and Gly, at the P2 position.</text>
        <dbReference type="EC" id="3.4.21.109"/>
    </reaction>
</comment>
<dbReference type="CDD" id="cd00190">
    <property type="entry name" value="Tryp_SPc"/>
    <property type="match status" value="1"/>
</dbReference>
<evidence type="ECO:0000256" key="18">
    <source>
        <dbReference type="PROSITE-ProRule" id="PRU00124"/>
    </source>
</evidence>
<dbReference type="Gene3D" id="3.30.70.960">
    <property type="entry name" value="SEA domain"/>
    <property type="match status" value="1"/>
</dbReference>
<dbReference type="Pfam" id="PF01390">
    <property type="entry name" value="SEA"/>
    <property type="match status" value="1"/>
</dbReference>
<feature type="disulfide bond" evidence="18">
    <location>
        <begin position="447"/>
        <end position="465"/>
    </location>
</feature>
<keyword evidence="8" id="KW-0735">Signal-anchor</keyword>
<evidence type="ECO:0000256" key="19">
    <source>
        <dbReference type="SAM" id="Phobius"/>
    </source>
</evidence>
<keyword evidence="3 16" id="KW-0645">Protease</keyword>
<dbReference type="PIRSF" id="PIRSF036370">
    <property type="entry name" value="ST14"/>
    <property type="match status" value="1"/>
</dbReference>
<dbReference type="InterPro" id="IPR017051">
    <property type="entry name" value="Peptidase_S1A_matripase"/>
</dbReference>
<keyword evidence="24" id="KW-1185">Reference proteome</keyword>
<feature type="disulfide bond" evidence="18">
    <location>
        <begin position="532"/>
        <end position="547"/>
    </location>
</feature>
<keyword evidence="9 19" id="KW-1133">Transmembrane helix</keyword>
<keyword evidence="11 18" id="KW-1015">Disulfide bond</keyword>
<keyword evidence="13" id="KW-0325">Glycoprotein</keyword>
<keyword evidence="6 16" id="KW-0378">Hydrolase</keyword>
<dbReference type="SMART" id="SM00020">
    <property type="entry name" value="Tryp_SPc"/>
    <property type="match status" value="1"/>
</dbReference>
<dbReference type="SMART" id="SM00192">
    <property type="entry name" value="LDLa"/>
    <property type="match status" value="4"/>
</dbReference>
<feature type="disulfide bond" evidence="18">
    <location>
        <begin position="459"/>
        <end position="474"/>
    </location>
</feature>
<feature type="active site" description="Charge relay system" evidence="17">
    <location>
        <position position="646"/>
    </location>
</feature>
<evidence type="ECO:0000256" key="4">
    <source>
        <dbReference type="ARBA" id="ARBA00022692"/>
    </source>
</evidence>
<dbReference type="PROSITE" id="PS01180">
    <property type="entry name" value="CUB"/>
    <property type="match status" value="2"/>
</dbReference>
<evidence type="ECO:0000256" key="13">
    <source>
        <dbReference type="ARBA" id="ARBA00023180"/>
    </source>
</evidence>
<feature type="domain" description="SEA" evidence="21">
    <location>
        <begin position="74"/>
        <end position="191"/>
    </location>
</feature>
<evidence type="ECO:0000256" key="16">
    <source>
        <dbReference type="PIRNR" id="PIRNR036370"/>
    </source>
</evidence>
<comment type="function">
    <text evidence="16">Exhibits trypsin-like activity as defined by cleavage of synthetic substrates with Arg or Lys as the P1 site.</text>
</comment>
<evidence type="ECO:0000256" key="6">
    <source>
        <dbReference type="ARBA" id="ARBA00022801"/>
    </source>
</evidence>
<dbReference type="OrthoDB" id="6380398at2759"/>
<feature type="disulfide bond" evidence="18">
    <location>
        <begin position="520"/>
        <end position="538"/>
    </location>
</feature>
<evidence type="ECO:0000256" key="17">
    <source>
        <dbReference type="PIRSR" id="PIRSR036370-1"/>
    </source>
</evidence>
<dbReference type="SUPFAM" id="SSF82671">
    <property type="entry name" value="SEA domain"/>
    <property type="match status" value="1"/>
</dbReference>
<comment type="caution">
    <text evidence="23">The sequence shown here is derived from an EMBL/GenBank/DDBJ whole genome shotgun (WGS) entry which is preliminary data.</text>
</comment>
<dbReference type="GO" id="GO:0006508">
    <property type="term" value="P:proteolysis"/>
    <property type="evidence" value="ECO:0007669"/>
    <property type="project" value="UniProtKB-KW"/>
</dbReference>
<accession>A0A8T2ISL4</accession>
<dbReference type="FunFam" id="4.10.400.10:FF:000045">
    <property type="entry name" value="Low-density lipoprotein receptor-related protein 2"/>
    <property type="match status" value="1"/>
</dbReference>
<evidence type="ECO:0000256" key="1">
    <source>
        <dbReference type="ARBA" id="ARBA00004308"/>
    </source>
</evidence>
<evidence type="ECO:0000256" key="11">
    <source>
        <dbReference type="ARBA" id="ARBA00023157"/>
    </source>
</evidence>
<evidence type="ECO:0000256" key="12">
    <source>
        <dbReference type="ARBA" id="ARBA00023170"/>
    </source>
</evidence>
<dbReference type="InterPro" id="IPR033116">
    <property type="entry name" value="TRYPSIN_SER"/>
</dbReference>
<evidence type="ECO:0000259" key="20">
    <source>
        <dbReference type="PROSITE" id="PS01180"/>
    </source>
</evidence>
<dbReference type="PANTHER" id="PTHR24252">
    <property type="entry name" value="ACROSIN-RELATED"/>
    <property type="match status" value="1"/>
</dbReference>
<dbReference type="InterPro" id="IPR036055">
    <property type="entry name" value="LDL_receptor-like_sf"/>
</dbReference>
<comment type="similarity">
    <text evidence="16">Belongs to the peptidase S1 family.</text>
</comment>
<evidence type="ECO:0000256" key="14">
    <source>
        <dbReference type="ARBA" id="ARBA00050866"/>
    </source>
</evidence>
<evidence type="ECO:0000313" key="23">
    <source>
        <dbReference type="EMBL" id="KAG8434723.1"/>
    </source>
</evidence>
<dbReference type="PROSITE" id="PS00135">
    <property type="entry name" value="TRYPSIN_SER"/>
    <property type="match status" value="1"/>
</dbReference>
<dbReference type="Gene3D" id="4.10.400.10">
    <property type="entry name" value="Low-density Lipoprotein Receptor"/>
    <property type="match status" value="4"/>
</dbReference>
<dbReference type="PROSITE" id="PS50068">
    <property type="entry name" value="LDLRA_2"/>
    <property type="match status" value="4"/>
</dbReference>
<keyword evidence="10 16" id="KW-0472">Membrane</keyword>
<feature type="transmembrane region" description="Helical" evidence="19">
    <location>
        <begin position="44"/>
        <end position="68"/>
    </location>
</feature>
<dbReference type="AlphaFoldDB" id="A0A8T2ISL4"/>
<comment type="subcellular location">
    <subcellularLocation>
        <location evidence="1">Endomembrane system</location>
    </subcellularLocation>
    <subcellularLocation>
        <location evidence="2">Membrane</location>
        <topology evidence="2">Single-pass type II membrane protein</topology>
    </subcellularLocation>
</comment>
<dbReference type="Proteomes" id="UP000812440">
    <property type="component" value="Chromosome 7"/>
</dbReference>
<comment type="function">
    <text evidence="15">Mediates gamete interaction by affecting the vitelline coat.</text>
</comment>
<feature type="domain" description="CUB" evidence="20">
    <location>
        <begin position="202"/>
        <end position="322"/>
    </location>
</feature>
<feature type="domain" description="Peptidase S1" evidence="22">
    <location>
        <begin position="605"/>
        <end position="844"/>
    </location>
</feature>
<keyword evidence="4 19" id="KW-0812">Transmembrane</keyword>
<dbReference type="Pfam" id="PF00089">
    <property type="entry name" value="Trypsin"/>
    <property type="match status" value="1"/>
</dbReference>
<evidence type="ECO:0000256" key="8">
    <source>
        <dbReference type="ARBA" id="ARBA00022968"/>
    </source>
</evidence>
<evidence type="ECO:0000259" key="22">
    <source>
        <dbReference type="PROSITE" id="PS50240"/>
    </source>
</evidence>
<feature type="disulfide bond" evidence="18">
    <location>
        <begin position="555"/>
        <end position="567"/>
    </location>
</feature>
<dbReference type="InterPro" id="IPR002172">
    <property type="entry name" value="LDrepeatLR_classA_rpt"/>
</dbReference>
<dbReference type="FunFam" id="4.10.400.10:FF:000119">
    <property type="entry name" value="Suppressor of tumorigenicity 14 protein homolog"/>
    <property type="match status" value="1"/>
</dbReference>
<evidence type="ECO:0000256" key="2">
    <source>
        <dbReference type="ARBA" id="ARBA00004606"/>
    </source>
</evidence>